<dbReference type="AlphaFoldDB" id="A0A091DXT7"/>
<dbReference type="InterPro" id="IPR008949">
    <property type="entry name" value="Isoprenoid_synthase_dom_sf"/>
</dbReference>
<dbReference type="FunFam" id="2.40.290.10:FF:000003">
    <property type="entry name" value="RNA-binding motif protein 15"/>
    <property type="match status" value="1"/>
</dbReference>
<sequence length="796" mass="89908">MLLTFLQPTYMNVHLLLQVPSLRKRDYESYLCSLMLPAESRSSAFALRAFNVELAQAVFILFCEAPETEPTISPYLQVKDSVSEKTIGLMRMQFWRKTVEDIYCDNPPHQPVATELWKAVRRHNLTKRWLTKIIDERHGVSQEDFLRKNQDKNVRDVIYDIASQAHLHLKHPRPLPVLQDRRLKGEPERLQPLCRPLHAAPALQEPRARHTALDSDRGRSCGDPAGYKGDLMAEGEQWASRDLFIGNLDHTVSEVELCRAFGKYGIIEEVEVKRPARGQGAACALLRFQSLEAAQRAKMAMSGRVFGRSPIKVGYGKANPTARLWVGGLGPNTSLAALAQEFDRFGIIRTIDHVKGDDFAYIQFETLDAAEVACAEMRGFPVGGPHRRLRVDFAKAEETRYRPQGQPSALPVHCDLLADGYTWHSTLDTDLRVRDNTPRYLYLDRDRTFLDADWMGPRKSADPRSSLEGYSRSVRSRGGERRRAEAGRVLPRPWEDGAEDNRGRVIPRASAERRWTKGVRQQYGYEENRSDAVTREPGCNSLSNSRREAEEWGHHFFRRAPDSFFLKKTREREDNYWTTEAEPKSLEEPKHETKKLKTLLECAQTLQLGWNGLLVLKSSCFLTSMYILEGDQGVVRGLLRDQASGNKLTQLRITQRLRLDQPKFDEVTQRLKQGSADGYAVLLATQAVPSGAGTEGMPPEEPGLQRRLLRNLISYLKGKEAAGVISLPVGGSKGRDCTGMLYAFPPCPFSQQYLQSVPRTLGKPEEEQMLVVIVTDVAQPKAACASTISLSQKQLL</sequence>
<dbReference type="SMART" id="SM00360">
    <property type="entry name" value="RRM"/>
    <property type="match status" value="2"/>
</dbReference>
<dbReference type="PROSITE" id="PS50917">
    <property type="entry name" value="SPOC"/>
    <property type="match status" value="1"/>
</dbReference>
<comment type="similarity">
    <text evidence="2">Belongs to the RRM Spen family.</text>
</comment>
<dbReference type="SUPFAM" id="SSF54928">
    <property type="entry name" value="RNA-binding domain, RBD"/>
    <property type="match status" value="1"/>
</dbReference>
<evidence type="ECO:0000313" key="10">
    <source>
        <dbReference type="EMBL" id="KFO35263.1"/>
    </source>
</evidence>
<dbReference type="Pfam" id="PF07744">
    <property type="entry name" value="SPOC"/>
    <property type="match status" value="1"/>
</dbReference>
<keyword evidence="11" id="KW-1185">Reference proteome</keyword>
<feature type="domain" description="RRM" evidence="8">
    <location>
        <begin position="241"/>
        <end position="318"/>
    </location>
</feature>
<evidence type="ECO:0000256" key="2">
    <source>
        <dbReference type="ARBA" id="ARBA00005387"/>
    </source>
</evidence>
<dbReference type="InterPro" id="IPR012677">
    <property type="entry name" value="Nucleotide-bd_a/b_plait_sf"/>
</dbReference>
<dbReference type="eggNOG" id="KOG0112">
    <property type="taxonomic scope" value="Eukaryota"/>
</dbReference>
<feature type="domain" description="RRM" evidence="8">
    <location>
        <begin position="322"/>
        <end position="396"/>
    </location>
</feature>
<dbReference type="Pfam" id="PF00076">
    <property type="entry name" value="RRM_1"/>
    <property type="match status" value="2"/>
</dbReference>
<evidence type="ECO:0000256" key="5">
    <source>
        <dbReference type="ARBA" id="ARBA00023242"/>
    </source>
</evidence>
<comment type="subcellular location">
    <subcellularLocation>
        <location evidence="1">Nucleus</location>
    </subcellularLocation>
</comment>
<dbReference type="Pfam" id="PF00494">
    <property type="entry name" value="SQS_PSY"/>
    <property type="match status" value="1"/>
</dbReference>
<protein>
    <submittedName>
        <fullName evidence="10">Putative RNA-binding protein 15B</fullName>
    </submittedName>
</protein>
<evidence type="ECO:0000256" key="1">
    <source>
        <dbReference type="ARBA" id="ARBA00004123"/>
    </source>
</evidence>
<evidence type="ECO:0000259" key="8">
    <source>
        <dbReference type="PROSITE" id="PS50102"/>
    </source>
</evidence>
<dbReference type="EMBL" id="KN121850">
    <property type="protein sequence ID" value="KFO35263.1"/>
    <property type="molecule type" value="Genomic_DNA"/>
</dbReference>
<evidence type="ECO:0000256" key="7">
    <source>
        <dbReference type="SAM" id="MobiDB-lite"/>
    </source>
</evidence>
<feature type="domain" description="SPOC" evidence="9">
    <location>
        <begin position="599"/>
        <end position="777"/>
    </location>
</feature>
<dbReference type="InterPro" id="IPR012921">
    <property type="entry name" value="SPOC_C"/>
</dbReference>
<reference evidence="10 11" key="1">
    <citation type="submission" date="2013-11" db="EMBL/GenBank/DDBJ databases">
        <title>The Damaraland mole rat (Fukomys damarensis) genome and evolution of African mole rats.</title>
        <authorList>
            <person name="Gladyshev V.N."/>
            <person name="Fang X."/>
        </authorList>
    </citation>
    <scope>NUCLEOTIDE SEQUENCE [LARGE SCALE GENOMIC DNA]</scope>
    <source>
        <tissue evidence="10">Liver</tissue>
    </source>
</reference>
<dbReference type="InterPro" id="IPR035979">
    <property type="entry name" value="RBD_domain_sf"/>
</dbReference>
<organism evidence="10 11">
    <name type="scientific">Fukomys damarensis</name>
    <name type="common">Damaraland mole rat</name>
    <name type="synonym">Cryptomys damarensis</name>
    <dbReference type="NCBI Taxonomy" id="885580"/>
    <lineage>
        <taxon>Eukaryota</taxon>
        <taxon>Metazoa</taxon>
        <taxon>Chordata</taxon>
        <taxon>Craniata</taxon>
        <taxon>Vertebrata</taxon>
        <taxon>Euteleostomi</taxon>
        <taxon>Mammalia</taxon>
        <taxon>Eutheria</taxon>
        <taxon>Euarchontoglires</taxon>
        <taxon>Glires</taxon>
        <taxon>Rodentia</taxon>
        <taxon>Hystricomorpha</taxon>
        <taxon>Bathyergidae</taxon>
        <taxon>Fukomys</taxon>
    </lineage>
</organism>
<keyword evidence="4 6" id="KW-0694">RNA-binding</keyword>
<dbReference type="SUPFAM" id="SSF48576">
    <property type="entry name" value="Terpenoid synthases"/>
    <property type="match status" value="1"/>
</dbReference>
<dbReference type="PROSITE" id="PS50102">
    <property type="entry name" value="RRM"/>
    <property type="match status" value="2"/>
</dbReference>
<dbReference type="Proteomes" id="UP000028990">
    <property type="component" value="Unassembled WGS sequence"/>
</dbReference>
<evidence type="ECO:0000256" key="3">
    <source>
        <dbReference type="ARBA" id="ARBA00022553"/>
    </source>
</evidence>
<dbReference type="InterPro" id="IPR016194">
    <property type="entry name" value="SPOC-like_C_dom_sf"/>
</dbReference>
<dbReference type="Gene3D" id="3.30.70.330">
    <property type="match status" value="2"/>
</dbReference>
<keyword evidence="3" id="KW-0597">Phosphoprotein</keyword>
<accession>A0A091DXT7</accession>
<name>A0A091DXT7_FUKDA</name>
<evidence type="ECO:0000259" key="9">
    <source>
        <dbReference type="PROSITE" id="PS50917"/>
    </source>
</evidence>
<dbReference type="PANTHER" id="PTHR23189">
    <property type="entry name" value="RNA RECOGNITION MOTIF-CONTAINING"/>
    <property type="match status" value="1"/>
</dbReference>
<dbReference type="InterPro" id="IPR000504">
    <property type="entry name" value="RRM_dom"/>
</dbReference>
<evidence type="ECO:0000256" key="4">
    <source>
        <dbReference type="ARBA" id="ARBA00022884"/>
    </source>
</evidence>
<dbReference type="GO" id="GO:0003723">
    <property type="term" value="F:RNA binding"/>
    <property type="evidence" value="ECO:0007669"/>
    <property type="project" value="UniProtKB-UniRule"/>
</dbReference>
<dbReference type="Gene3D" id="2.40.290.10">
    <property type="match status" value="1"/>
</dbReference>
<feature type="region of interest" description="Disordered" evidence="7">
    <location>
        <begin position="455"/>
        <end position="488"/>
    </location>
</feature>
<evidence type="ECO:0000313" key="11">
    <source>
        <dbReference type="Proteomes" id="UP000028990"/>
    </source>
</evidence>
<dbReference type="InterPro" id="IPR002060">
    <property type="entry name" value="Squ/phyt_synthse"/>
</dbReference>
<dbReference type="InterPro" id="IPR010912">
    <property type="entry name" value="SPOC_met"/>
</dbReference>
<dbReference type="SUPFAM" id="SSF100939">
    <property type="entry name" value="SPOC domain-like"/>
    <property type="match status" value="1"/>
</dbReference>
<proteinExistence type="inferred from homology"/>
<keyword evidence="5" id="KW-0539">Nucleus</keyword>
<dbReference type="Gene3D" id="1.10.600.10">
    <property type="entry name" value="Farnesyl Diphosphate Synthase"/>
    <property type="match status" value="1"/>
</dbReference>
<dbReference type="GO" id="GO:0005634">
    <property type="term" value="C:nucleus"/>
    <property type="evidence" value="ECO:0007669"/>
    <property type="project" value="UniProtKB-SubCell"/>
</dbReference>
<gene>
    <name evidence="10" type="ORF">H920_03398</name>
</gene>
<evidence type="ECO:0000256" key="6">
    <source>
        <dbReference type="PROSITE-ProRule" id="PRU00176"/>
    </source>
</evidence>
<feature type="compositionally biased region" description="Basic and acidic residues" evidence="7">
    <location>
        <begin position="477"/>
        <end position="486"/>
    </location>
</feature>